<organism evidence="1">
    <name type="scientific">Salmonella muenchen</name>
    <dbReference type="NCBI Taxonomy" id="596"/>
    <lineage>
        <taxon>Bacteria</taxon>
        <taxon>Pseudomonadati</taxon>
        <taxon>Pseudomonadota</taxon>
        <taxon>Gammaproteobacteria</taxon>
        <taxon>Enterobacterales</taxon>
        <taxon>Enterobacteriaceae</taxon>
        <taxon>Salmonella</taxon>
    </lineage>
</organism>
<sequence length="142" mass="15944">MNESDAKRDEGIKYHLVKAGIAGTEKRSEWERHCEKKQIPCICIKPQGSTSTVHFDYITFDDALDELFSGESEQALQKAVLNLFAEYASCYPSKMTCTNAGMVTTIQSVPKDVAPLLATALYDVVASYVTKELNDTYQRQHR</sequence>
<name>A0A5W3IE57_SALMU</name>
<accession>A0A5W3IE57</accession>
<proteinExistence type="predicted"/>
<dbReference type="EMBL" id="AAHIXF010000001">
    <property type="protein sequence ID" value="EBW6607716.1"/>
    <property type="molecule type" value="Genomic_DNA"/>
</dbReference>
<evidence type="ECO:0000313" key="1">
    <source>
        <dbReference type="EMBL" id="EBW6607716.1"/>
    </source>
</evidence>
<protein>
    <submittedName>
        <fullName evidence="1">Uncharacterized protein</fullName>
    </submittedName>
</protein>
<dbReference type="AlphaFoldDB" id="A0A5W3IE57"/>
<gene>
    <name evidence="1" type="ORF">DP785_02330</name>
</gene>
<comment type="caution">
    <text evidence="1">The sequence shown here is derived from an EMBL/GenBank/DDBJ whole genome shotgun (WGS) entry which is preliminary data.</text>
</comment>
<reference evidence="1" key="1">
    <citation type="submission" date="2018-06" db="EMBL/GenBank/DDBJ databases">
        <authorList>
            <person name="Ashton P.M."/>
            <person name="Dallman T."/>
            <person name="Nair S."/>
            <person name="De Pinna E."/>
            <person name="Peters T."/>
            <person name="Grant K."/>
        </authorList>
    </citation>
    <scope>NUCLEOTIDE SEQUENCE</scope>
    <source>
        <strain evidence="1">246187</strain>
    </source>
</reference>